<evidence type="ECO:0000313" key="4">
    <source>
        <dbReference type="EMBL" id="RUM23882.1"/>
    </source>
</evidence>
<name>A0A432PHN8_9HYPH</name>
<dbReference type="PROSITE" id="PS01031">
    <property type="entry name" value="SHSP"/>
    <property type="match status" value="1"/>
</dbReference>
<comment type="caution">
    <text evidence="4">The sequence shown here is derived from an EMBL/GenBank/DDBJ whole genome shotgun (WGS) entry which is preliminary data.</text>
</comment>
<evidence type="ECO:0000256" key="2">
    <source>
        <dbReference type="RuleBase" id="RU003616"/>
    </source>
</evidence>
<dbReference type="Proteomes" id="UP000278823">
    <property type="component" value="Unassembled WGS sequence"/>
</dbReference>
<dbReference type="CDD" id="cd06464">
    <property type="entry name" value="ACD_sHsps-like"/>
    <property type="match status" value="1"/>
</dbReference>
<reference evidence="5" key="1">
    <citation type="submission" date="2018-11" db="EMBL/GenBank/DDBJ databases">
        <title>Rhizobium chutanense sp. nov., isolated from root nodules of Phaseolus vulgaris in China.</title>
        <authorList>
            <person name="Huo Y."/>
        </authorList>
    </citation>
    <scope>NUCLEOTIDE SEQUENCE [LARGE SCALE GENOMIC DNA]</scope>
    <source>
        <strain evidence="5">CCBAU 65647</strain>
    </source>
</reference>
<dbReference type="InterPro" id="IPR031107">
    <property type="entry name" value="Small_HSP"/>
</dbReference>
<feature type="domain" description="SHSP" evidence="3">
    <location>
        <begin position="17"/>
        <end position="127"/>
    </location>
</feature>
<accession>A0A432PHN8</accession>
<dbReference type="RefSeq" id="WP_126922353.1">
    <property type="nucleotide sequence ID" value="NZ_ML133691.1"/>
</dbReference>
<evidence type="ECO:0000313" key="5">
    <source>
        <dbReference type="Proteomes" id="UP000278823"/>
    </source>
</evidence>
<dbReference type="PANTHER" id="PTHR11527">
    <property type="entry name" value="HEAT-SHOCK PROTEIN 20 FAMILY MEMBER"/>
    <property type="match status" value="1"/>
</dbReference>
<dbReference type="Gene3D" id="2.60.40.790">
    <property type="match status" value="1"/>
</dbReference>
<gene>
    <name evidence="4" type="ORF">EFQ99_18000</name>
</gene>
<protein>
    <submittedName>
        <fullName evidence="4">Hsp20/alpha crystallin family protein</fullName>
    </submittedName>
</protein>
<evidence type="ECO:0000256" key="1">
    <source>
        <dbReference type="PROSITE-ProRule" id="PRU00285"/>
    </source>
</evidence>
<dbReference type="AlphaFoldDB" id="A0A432PHN8"/>
<dbReference type="SUPFAM" id="SSF49764">
    <property type="entry name" value="HSP20-like chaperones"/>
    <property type="match status" value="1"/>
</dbReference>
<dbReference type="InterPro" id="IPR008978">
    <property type="entry name" value="HSP20-like_chaperone"/>
</dbReference>
<proteinExistence type="inferred from homology"/>
<sequence length="127" mass="13792">MNQIILNGPSASSEPSNAGPIFTPPADILEKGETVVMLVDIPGADPASLDITLDNHILTIMARVTSAEPEGYTPVYHEFRDGTYERRFVFSEQMDGEHIDAVLKDGVLRLTVPKAANTAKKINVKAE</sequence>
<organism evidence="4 5">
    <name type="scientific">Rhizobium vallis</name>
    <dbReference type="NCBI Taxonomy" id="634290"/>
    <lineage>
        <taxon>Bacteria</taxon>
        <taxon>Pseudomonadati</taxon>
        <taxon>Pseudomonadota</taxon>
        <taxon>Alphaproteobacteria</taxon>
        <taxon>Hyphomicrobiales</taxon>
        <taxon>Rhizobiaceae</taxon>
        <taxon>Rhizobium/Agrobacterium group</taxon>
        <taxon>Rhizobium</taxon>
    </lineage>
</organism>
<evidence type="ECO:0000259" key="3">
    <source>
        <dbReference type="PROSITE" id="PS01031"/>
    </source>
</evidence>
<dbReference type="EMBL" id="RJTH01000006">
    <property type="protein sequence ID" value="RUM23882.1"/>
    <property type="molecule type" value="Genomic_DNA"/>
</dbReference>
<dbReference type="Pfam" id="PF00011">
    <property type="entry name" value="HSP20"/>
    <property type="match status" value="1"/>
</dbReference>
<dbReference type="OrthoDB" id="9808910at2"/>
<keyword evidence="5" id="KW-1185">Reference proteome</keyword>
<dbReference type="InterPro" id="IPR002068">
    <property type="entry name" value="A-crystallin/Hsp20_dom"/>
</dbReference>
<comment type="similarity">
    <text evidence="1 2">Belongs to the small heat shock protein (HSP20) family.</text>
</comment>